<dbReference type="OMA" id="GHAVDSH"/>
<accession>A0A8C5FQD8</accession>
<organism evidence="1 2">
    <name type="scientific">Gadus morhua</name>
    <name type="common">Atlantic cod</name>
    <dbReference type="NCBI Taxonomy" id="8049"/>
    <lineage>
        <taxon>Eukaryota</taxon>
        <taxon>Metazoa</taxon>
        <taxon>Chordata</taxon>
        <taxon>Craniata</taxon>
        <taxon>Vertebrata</taxon>
        <taxon>Euteleostomi</taxon>
        <taxon>Actinopterygii</taxon>
        <taxon>Neopterygii</taxon>
        <taxon>Teleostei</taxon>
        <taxon>Neoteleostei</taxon>
        <taxon>Acanthomorphata</taxon>
        <taxon>Zeiogadaria</taxon>
        <taxon>Gadariae</taxon>
        <taxon>Gadiformes</taxon>
        <taxon>Gadoidei</taxon>
        <taxon>Gadidae</taxon>
        <taxon>Gadus</taxon>
    </lineage>
</organism>
<keyword evidence="2" id="KW-1185">Reference proteome</keyword>
<dbReference type="GeneTree" id="ENSGT01030000236219"/>
<name>A0A8C5FQD8_GADMO</name>
<sequence length="78" mass="8477">HVHLAHHHRHVFVVCVRLTSVEGGLQILDVSGHAGHPVDAHLLHAPPLDLLQALTDYVGHLGALNSRLVNFMDSLTSI</sequence>
<proteinExistence type="predicted"/>
<dbReference type="Ensembl" id="ENSGMOT00000054668.1">
    <property type="protein sequence ID" value="ENSGMOP00000053757.1"/>
    <property type="gene ID" value="ENSGMOG00000024067.1"/>
</dbReference>
<protein>
    <submittedName>
        <fullName evidence="1">Uncharacterized protein</fullName>
    </submittedName>
</protein>
<dbReference type="Proteomes" id="UP000694546">
    <property type="component" value="Chromosome 4"/>
</dbReference>
<evidence type="ECO:0000313" key="1">
    <source>
        <dbReference type="Ensembl" id="ENSGMOP00000053757.1"/>
    </source>
</evidence>
<dbReference type="AlphaFoldDB" id="A0A8C5FQD8"/>
<reference evidence="1" key="1">
    <citation type="submission" date="2025-08" db="UniProtKB">
        <authorList>
            <consortium name="Ensembl"/>
        </authorList>
    </citation>
    <scope>IDENTIFICATION</scope>
</reference>
<evidence type="ECO:0000313" key="2">
    <source>
        <dbReference type="Proteomes" id="UP000694546"/>
    </source>
</evidence>
<reference evidence="1" key="2">
    <citation type="submission" date="2025-09" db="UniProtKB">
        <authorList>
            <consortium name="Ensembl"/>
        </authorList>
    </citation>
    <scope>IDENTIFICATION</scope>
</reference>